<sequence>MSVVNPDFIPPLDAVLPRAGTPCENEEVLNRINMKREQAKKSWKNEAITSKAVKLSDRNSPEVKFFLMHGRDPILPVESSMCPPTITYTSSDDYKSEMVTRLQEAFILAKYNLQAAQQKQKEQYDLKSDVINYAIGDKIWVFNPKYKTRTINKTVT</sequence>
<protein>
    <submittedName>
        <fullName evidence="1">Uncharacterized protein</fullName>
    </submittedName>
</protein>
<dbReference type="EMBL" id="CACVKT020006798">
    <property type="protein sequence ID" value="CAC5403615.1"/>
    <property type="molecule type" value="Genomic_DNA"/>
</dbReference>
<accession>A0A6J8D6B3</accession>
<organism evidence="1 2">
    <name type="scientific">Mytilus coruscus</name>
    <name type="common">Sea mussel</name>
    <dbReference type="NCBI Taxonomy" id="42192"/>
    <lineage>
        <taxon>Eukaryota</taxon>
        <taxon>Metazoa</taxon>
        <taxon>Spiralia</taxon>
        <taxon>Lophotrochozoa</taxon>
        <taxon>Mollusca</taxon>
        <taxon>Bivalvia</taxon>
        <taxon>Autobranchia</taxon>
        <taxon>Pteriomorphia</taxon>
        <taxon>Mytilida</taxon>
        <taxon>Mytiloidea</taxon>
        <taxon>Mytilidae</taxon>
        <taxon>Mytilinae</taxon>
        <taxon>Mytilus</taxon>
    </lineage>
</organism>
<dbReference type="AlphaFoldDB" id="A0A6J8D6B3"/>
<proteinExistence type="predicted"/>
<evidence type="ECO:0000313" key="1">
    <source>
        <dbReference type="EMBL" id="CAC5403615.1"/>
    </source>
</evidence>
<name>A0A6J8D6B3_MYTCO</name>
<gene>
    <name evidence="1" type="ORF">MCOR_37491</name>
</gene>
<keyword evidence="2" id="KW-1185">Reference proteome</keyword>
<dbReference type="OrthoDB" id="6772100at2759"/>
<reference evidence="1 2" key="1">
    <citation type="submission" date="2020-06" db="EMBL/GenBank/DDBJ databases">
        <authorList>
            <person name="Li R."/>
            <person name="Bekaert M."/>
        </authorList>
    </citation>
    <scope>NUCLEOTIDE SEQUENCE [LARGE SCALE GENOMIC DNA]</scope>
    <source>
        <strain evidence="2">wild</strain>
    </source>
</reference>
<evidence type="ECO:0000313" key="2">
    <source>
        <dbReference type="Proteomes" id="UP000507470"/>
    </source>
</evidence>
<dbReference type="Proteomes" id="UP000507470">
    <property type="component" value="Unassembled WGS sequence"/>
</dbReference>